<evidence type="ECO:0000313" key="1">
    <source>
        <dbReference type="Proteomes" id="UP000887580"/>
    </source>
</evidence>
<proteinExistence type="predicted"/>
<protein>
    <submittedName>
        <fullName evidence="2">Peptidase C1A papain C-terminal domain-containing protein</fullName>
    </submittedName>
</protein>
<organism evidence="1 2">
    <name type="scientific">Panagrolaimus sp. PS1159</name>
    <dbReference type="NCBI Taxonomy" id="55785"/>
    <lineage>
        <taxon>Eukaryota</taxon>
        <taxon>Metazoa</taxon>
        <taxon>Ecdysozoa</taxon>
        <taxon>Nematoda</taxon>
        <taxon>Chromadorea</taxon>
        <taxon>Rhabditida</taxon>
        <taxon>Tylenchina</taxon>
        <taxon>Panagrolaimomorpha</taxon>
        <taxon>Panagrolaimoidea</taxon>
        <taxon>Panagrolaimidae</taxon>
        <taxon>Panagrolaimus</taxon>
    </lineage>
</organism>
<dbReference type="Proteomes" id="UP000887580">
    <property type="component" value="Unplaced"/>
</dbReference>
<evidence type="ECO:0000313" key="2">
    <source>
        <dbReference type="WBParaSite" id="PS1159_v2.g18360.t1"/>
    </source>
</evidence>
<reference evidence="2" key="1">
    <citation type="submission" date="2022-11" db="UniProtKB">
        <authorList>
            <consortium name="WormBaseParasite"/>
        </authorList>
    </citation>
    <scope>IDENTIFICATION</scope>
</reference>
<name>A0AC35FM22_9BILA</name>
<accession>A0AC35FM22</accession>
<sequence>MFAKIAAGCLLVALVWFTLTCDILSYKSFKRWKAMRDYDHEKSSAGWIENEKWLIDHIASNATENQGFMKPKRFPKIRAFLKQIVDTGMKDWKVFKAKHRKNYASVERELELNDLADLSFSEYKKLNGFRYTGSRVRRSVSYPSSFMEFMKSRLPDAVDWREHGYVTDVKDQGNCGSCWAFSAIGSLEGQYRRRKGNLVTFSEQNLVDCSRKRNYGCDGGSVNAAFQHIMDNRGISAEETYPYKGKQWSCLIGRSKIKMAVTEYVEIPAGDEKALKVAVATMGPISVAIDTDHMGFMLYKEGVFYDKDCSSSLRKLDHAVLVVGYGTDEEFGDYWIVKNSWGNDWGMDGYIKMARNRNNHCGIASEASYPVIL</sequence>
<dbReference type="WBParaSite" id="PS1159_v2.g18360.t1">
    <property type="protein sequence ID" value="PS1159_v2.g18360.t1"/>
    <property type="gene ID" value="PS1159_v2.g18360"/>
</dbReference>